<evidence type="ECO:0000313" key="2">
    <source>
        <dbReference type="EMBL" id="SHL13118.1"/>
    </source>
</evidence>
<protein>
    <submittedName>
        <fullName evidence="2">Uncharacterized membrane protein YhiD, involved in acid resistance</fullName>
    </submittedName>
</protein>
<keyword evidence="1" id="KW-1133">Transmembrane helix</keyword>
<reference evidence="2" key="1">
    <citation type="submission" date="2016-11" db="EMBL/GenBank/DDBJ databases">
        <authorList>
            <person name="Jaros S."/>
            <person name="Januszkiewicz K."/>
            <person name="Wedrychowicz H."/>
        </authorList>
    </citation>
    <scope>NUCLEOTIDE SEQUENCE [LARGE SCALE GENOMIC DNA]</scope>
    <source>
        <strain evidence="2">UWOS</strain>
    </source>
</reference>
<evidence type="ECO:0000313" key="3">
    <source>
        <dbReference type="EMBL" id="SJZ80414.1"/>
    </source>
</evidence>
<evidence type="ECO:0000313" key="4">
    <source>
        <dbReference type="Proteomes" id="UP000184275"/>
    </source>
</evidence>
<reference evidence="3 5" key="3">
    <citation type="submission" date="2017-02" db="EMBL/GenBank/DDBJ databases">
        <authorList>
            <person name="Peterson S.W."/>
        </authorList>
    </citation>
    <scope>NUCLEOTIDE SEQUENCE [LARGE SCALE GENOMIC DNA]</scope>
    <source>
        <strain evidence="3 5">ATCC 43854</strain>
    </source>
</reference>
<evidence type="ECO:0000313" key="5">
    <source>
        <dbReference type="Proteomes" id="UP000190449"/>
    </source>
</evidence>
<dbReference type="RefSeq" id="WP_073305978.1">
    <property type="nucleotide sequence ID" value="NZ_FRAW01000037.1"/>
</dbReference>
<dbReference type="Proteomes" id="UP000184275">
    <property type="component" value="Unassembled WGS sequence"/>
</dbReference>
<accession>A0A1T4NMH5</accession>
<dbReference type="InterPro" id="IPR032531">
    <property type="entry name" value="DUF4956"/>
</dbReference>
<evidence type="ECO:0000256" key="1">
    <source>
        <dbReference type="SAM" id="Phobius"/>
    </source>
</evidence>
<feature type="transmembrane region" description="Helical" evidence="1">
    <location>
        <begin position="99"/>
        <end position="132"/>
    </location>
</feature>
<name>A0A1M6Y4N0_9BACT</name>
<dbReference type="Proteomes" id="UP000190449">
    <property type="component" value="Unassembled WGS sequence"/>
</dbReference>
<proteinExistence type="predicted"/>
<gene>
    <name evidence="3" type="ORF">SAMN02745108_01647</name>
    <name evidence="2" type="ORF">SAMN05720469_13726</name>
</gene>
<dbReference type="STRING" id="28122.SAMN02745108_01647"/>
<keyword evidence="1" id="KW-0812">Transmembrane</keyword>
<reference evidence="4" key="2">
    <citation type="submission" date="2016-11" db="EMBL/GenBank/DDBJ databases">
        <authorList>
            <person name="Varghese N."/>
            <person name="Submissions S."/>
        </authorList>
    </citation>
    <scope>NUCLEOTIDE SEQUENCE [LARGE SCALE GENOMIC DNA]</scope>
    <source>
        <strain evidence="4">UWOS</strain>
    </source>
</reference>
<sequence length="227" mass="24703">MLDLLTVQSSAAYPTVITMVYTLLLAFVCSTAIGFTYEHTFLGLSYSRNFVQALVLSSVVAATVMQAIGDNVGRGLGMLGALSIVRFRTSFKDPRDIMFLFAALGAGIGCGVFAWGIAAGGTLTFCVIAFVLSRSGLGTKNFFDGMLRFAMTNDSASREALEKVLRANIKTFVLITMREVDGGERIDVAYQVRLRRKRPANEVLKELTKIPGVSNIHFMMQDATTEV</sequence>
<dbReference type="EMBL" id="FUWU01000026">
    <property type="protein sequence ID" value="SJZ80414.1"/>
    <property type="molecule type" value="Genomic_DNA"/>
</dbReference>
<dbReference type="Pfam" id="PF16316">
    <property type="entry name" value="DUF4956"/>
    <property type="match status" value="1"/>
</dbReference>
<accession>A0A1M6Y4N0</accession>
<organism evidence="2 4">
    <name type="scientific">Fibrobacter intestinalis</name>
    <dbReference type="NCBI Taxonomy" id="28122"/>
    <lineage>
        <taxon>Bacteria</taxon>
        <taxon>Pseudomonadati</taxon>
        <taxon>Fibrobacterota</taxon>
        <taxon>Fibrobacteria</taxon>
        <taxon>Fibrobacterales</taxon>
        <taxon>Fibrobacteraceae</taxon>
        <taxon>Fibrobacter</taxon>
    </lineage>
</organism>
<keyword evidence="4" id="KW-1185">Reference proteome</keyword>
<dbReference type="EMBL" id="FRAW01000037">
    <property type="protein sequence ID" value="SHL13118.1"/>
    <property type="molecule type" value="Genomic_DNA"/>
</dbReference>
<feature type="transmembrane region" description="Helical" evidence="1">
    <location>
        <begin position="49"/>
        <end position="69"/>
    </location>
</feature>
<keyword evidence="1" id="KW-0472">Membrane</keyword>
<dbReference type="AlphaFoldDB" id="A0A1M6Y4N0"/>
<feature type="transmembrane region" description="Helical" evidence="1">
    <location>
        <begin position="12"/>
        <end position="37"/>
    </location>
</feature>